<protein>
    <recommendedName>
        <fullName evidence="5">Endoplasmic reticulum transmembrane protein</fullName>
    </recommendedName>
</protein>
<keyword evidence="3 5" id="KW-1133">Transmembrane helix</keyword>
<dbReference type="InParanoid" id="A0A448YH10"/>
<dbReference type="GO" id="GO:0070973">
    <property type="term" value="P:protein localization to endoplasmic reticulum exit site"/>
    <property type="evidence" value="ECO:0007669"/>
    <property type="project" value="UniProtKB-UniRule"/>
</dbReference>
<keyword evidence="5" id="KW-0813">Transport</keyword>
<reference evidence="8 9" key="1">
    <citation type="submission" date="2018-12" db="EMBL/GenBank/DDBJ databases">
        <authorList>
            <person name="Tiukova I."/>
            <person name="Dainat J."/>
        </authorList>
    </citation>
    <scope>NUCLEOTIDE SEQUENCE [LARGE SCALE GENOMIC DNA]</scope>
</reference>
<name>A0A448YH10_BRENA</name>
<feature type="domain" description="BAP29/BAP31 transmembrane" evidence="7">
    <location>
        <begin position="1"/>
        <end position="144"/>
    </location>
</feature>
<evidence type="ECO:0000256" key="6">
    <source>
        <dbReference type="SAM" id="Coils"/>
    </source>
</evidence>
<evidence type="ECO:0000256" key="3">
    <source>
        <dbReference type="ARBA" id="ARBA00022989"/>
    </source>
</evidence>
<evidence type="ECO:0000259" key="7">
    <source>
        <dbReference type="Pfam" id="PF05529"/>
    </source>
</evidence>
<dbReference type="EMBL" id="CAACVR010000002">
    <property type="protein sequence ID" value="VEU20189.1"/>
    <property type="molecule type" value="Genomic_DNA"/>
</dbReference>
<gene>
    <name evidence="8" type="ORF">BRENAR_LOCUS924</name>
</gene>
<accession>A0A448YH10</accession>
<dbReference type="InterPro" id="IPR008417">
    <property type="entry name" value="BAP29/BAP31"/>
</dbReference>
<keyword evidence="4 5" id="KW-0472">Membrane</keyword>
<comment type="function">
    <text evidence="5">May play a role in anterograde transport of membrane proteins from the endoplasmic reticulum to the Golgi.</text>
</comment>
<dbReference type="PANTHER" id="PTHR12701">
    <property type="entry name" value="BCR-ASSOCIATED PROTEIN, BAP"/>
    <property type="match status" value="1"/>
</dbReference>
<dbReference type="GO" id="GO:0006886">
    <property type="term" value="P:intracellular protein transport"/>
    <property type="evidence" value="ECO:0007669"/>
    <property type="project" value="UniProtKB-UniRule"/>
</dbReference>
<dbReference type="OrthoDB" id="435607at2759"/>
<keyword evidence="6" id="KW-0175">Coiled coil</keyword>
<dbReference type="GO" id="GO:0006888">
    <property type="term" value="P:endoplasmic reticulum to Golgi vesicle-mediated transport"/>
    <property type="evidence" value="ECO:0007669"/>
    <property type="project" value="UniProtKB-UniRule"/>
</dbReference>
<dbReference type="InterPro" id="IPR040463">
    <property type="entry name" value="BAP29/BAP31_N"/>
</dbReference>
<dbReference type="GO" id="GO:0005789">
    <property type="term" value="C:endoplasmic reticulum membrane"/>
    <property type="evidence" value="ECO:0007669"/>
    <property type="project" value="UniProtKB-SubCell"/>
</dbReference>
<comment type="similarity">
    <text evidence="5">Belongs to the BCAP29/BCAP31 family.</text>
</comment>
<dbReference type="Proteomes" id="UP000290900">
    <property type="component" value="Unassembled WGS sequence"/>
</dbReference>
<evidence type="ECO:0000256" key="2">
    <source>
        <dbReference type="ARBA" id="ARBA00022692"/>
    </source>
</evidence>
<feature type="transmembrane region" description="Helical" evidence="5">
    <location>
        <begin position="46"/>
        <end position="63"/>
    </location>
</feature>
<comment type="subcellular location">
    <subcellularLocation>
        <location evidence="5">Endoplasmic reticulum membrane</location>
        <topology evidence="5">Multi-pass membrane protein</topology>
    </subcellularLocation>
    <subcellularLocation>
        <location evidence="1">Membrane</location>
        <topology evidence="1">Multi-pass membrane protein</topology>
    </subcellularLocation>
</comment>
<keyword evidence="5" id="KW-0256">Endoplasmic reticulum</keyword>
<keyword evidence="5" id="KW-0931">ER-Golgi transport</keyword>
<dbReference type="STRING" id="13370.A0A448YH10"/>
<feature type="transmembrane region" description="Helical" evidence="5">
    <location>
        <begin position="7"/>
        <end position="26"/>
    </location>
</feature>
<sequence>MALQYSLVFILLVIEMILFAVISLPLPTSIRRPLLNSLNIPFHSQHFLIFFRCMLGFITILFVDSLNRMNRVTNELYNLENGGLIPPYGVPGSSVGGASRTEIQSRRFYAQRNVYLCGLTLFLSLIVKRTADLVFELLAVKEEIVKREKDGKIDKLNSVDDKKVEQLQAKIDENNEEIANLKKQAEALSKEYNEL</sequence>
<organism evidence="8 9">
    <name type="scientific">Brettanomyces naardenensis</name>
    <name type="common">Yeast</name>
    <dbReference type="NCBI Taxonomy" id="13370"/>
    <lineage>
        <taxon>Eukaryota</taxon>
        <taxon>Fungi</taxon>
        <taxon>Dikarya</taxon>
        <taxon>Ascomycota</taxon>
        <taxon>Saccharomycotina</taxon>
        <taxon>Pichiomycetes</taxon>
        <taxon>Pichiales</taxon>
        <taxon>Pichiaceae</taxon>
        <taxon>Brettanomyces</taxon>
    </lineage>
</organism>
<dbReference type="AlphaFoldDB" id="A0A448YH10"/>
<comment type="caution">
    <text evidence="5">Lacks conserved residue(s) required for the propagation of feature annotation.</text>
</comment>
<dbReference type="PANTHER" id="PTHR12701:SF20">
    <property type="entry name" value="ENDOPLASMIC RETICULUM TRANSMEMBRANE PROTEIN"/>
    <property type="match status" value="1"/>
</dbReference>
<keyword evidence="2 5" id="KW-0812">Transmembrane</keyword>
<evidence type="ECO:0000313" key="8">
    <source>
        <dbReference type="EMBL" id="VEU20189.1"/>
    </source>
</evidence>
<proteinExistence type="inferred from homology"/>
<evidence type="ECO:0000256" key="5">
    <source>
        <dbReference type="RuleBase" id="RU367026"/>
    </source>
</evidence>
<keyword evidence="5" id="KW-0653">Protein transport</keyword>
<evidence type="ECO:0000313" key="9">
    <source>
        <dbReference type="Proteomes" id="UP000290900"/>
    </source>
</evidence>
<dbReference type="Pfam" id="PF05529">
    <property type="entry name" value="Bap31"/>
    <property type="match status" value="1"/>
</dbReference>
<evidence type="ECO:0000256" key="4">
    <source>
        <dbReference type="ARBA" id="ARBA00023136"/>
    </source>
</evidence>
<feature type="coiled-coil region" evidence="6">
    <location>
        <begin position="164"/>
        <end position="195"/>
    </location>
</feature>
<keyword evidence="9" id="KW-1185">Reference proteome</keyword>
<evidence type="ECO:0000256" key="1">
    <source>
        <dbReference type="ARBA" id="ARBA00004141"/>
    </source>
</evidence>
<dbReference type="FunCoup" id="A0A448YH10">
    <property type="interactions" value="651"/>
</dbReference>